<dbReference type="EMBL" id="CM026421">
    <property type="protein sequence ID" value="KAG0592252.1"/>
    <property type="molecule type" value="Genomic_DNA"/>
</dbReference>
<feature type="chain" id="PRO_5035932250" evidence="1">
    <location>
        <begin position="20"/>
        <end position="63"/>
    </location>
</feature>
<gene>
    <name evidence="2" type="ORF">KC19_1G236900</name>
</gene>
<sequence length="63" mass="7183">MLTLYLSLIPVSLLSTLHSSKYTMTWSEYYVELKLDNGMEGLDCARSGLRSKDIVPSKYMVSF</sequence>
<evidence type="ECO:0000313" key="3">
    <source>
        <dbReference type="Proteomes" id="UP000822688"/>
    </source>
</evidence>
<evidence type="ECO:0000313" key="2">
    <source>
        <dbReference type="EMBL" id="KAG0592252.1"/>
    </source>
</evidence>
<keyword evidence="1" id="KW-0732">Signal</keyword>
<accession>A0A8T0JAW9</accession>
<proteinExistence type="predicted"/>
<keyword evidence="3" id="KW-1185">Reference proteome</keyword>
<dbReference type="AlphaFoldDB" id="A0A8T0JAW9"/>
<reference evidence="2" key="1">
    <citation type="submission" date="2020-06" db="EMBL/GenBank/DDBJ databases">
        <title>WGS assembly of Ceratodon purpureus strain R40.</title>
        <authorList>
            <person name="Carey S.B."/>
            <person name="Jenkins J."/>
            <person name="Shu S."/>
            <person name="Lovell J.T."/>
            <person name="Sreedasyam A."/>
            <person name="Maumus F."/>
            <person name="Tiley G.P."/>
            <person name="Fernandez-Pozo N."/>
            <person name="Barry K."/>
            <person name="Chen C."/>
            <person name="Wang M."/>
            <person name="Lipzen A."/>
            <person name="Daum C."/>
            <person name="Saski C.A."/>
            <person name="Payton A.C."/>
            <person name="Mcbreen J.C."/>
            <person name="Conrad R.E."/>
            <person name="Kollar L.M."/>
            <person name="Olsson S."/>
            <person name="Huttunen S."/>
            <person name="Landis J.B."/>
            <person name="Wickett N.J."/>
            <person name="Johnson M.G."/>
            <person name="Rensing S.A."/>
            <person name="Grimwood J."/>
            <person name="Schmutz J."/>
            <person name="Mcdaniel S.F."/>
        </authorList>
    </citation>
    <scope>NUCLEOTIDE SEQUENCE</scope>
    <source>
        <strain evidence="2">R40</strain>
    </source>
</reference>
<feature type="signal peptide" evidence="1">
    <location>
        <begin position="1"/>
        <end position="19"/>
    </location>
</feature>
<protein>
    <submittedName>
        <fullName evidence="2">Uncharacterized protein</fullName>
    </submittedName>
</protein>
<comment type="caution">
    <text evidence="2">The sequence shown here is derived from an EMBL/GenBank/DDBJ whole genome shotgun (WGS) entry which is preliminary data.</text>
</comment>
<organism evidence="2 3">
    <name type="scientific">Ceratodon purpureus</name>
    <name type="common">Fire moss</name>
    <name type="synonym">Dicranum purpureum</name>
    <dbReference type="NCBI Taxonomy" id="3225"/>
    <lineage>
        <taxon>Eukaryota</taxon>
        <taxon>Viridiplantae</taxon>
        <taxon>Streptophyta</taxon>
        <taxon>Embryophyta</taxon>
        <taxon>Bryophyta</taxon>
        <taxon>Bryophytina</taxon>
        <taxon>Bryopsida</taxon>
        <taxon>Dicranidae</taxon>
        <taxon>Pseudoditrichales</taxon>
        <taxon>Ditrichaceae</taxon>
        <taxon>Ceratodon</taxon>
    </lineage>
</organism>
<name>A0A8T0JAW9_CERPU</name>
<evidence type="ECO:0000256" key="1">
    <source>
        <dbReference type="SAM" id="SignalP"/>
    </source>
</evidence>
<dbReference type="Proteomes" id="UP000822688">
    <property type="component" value="Chromosome 1"/>
</dbReference>